<gene>
    <name evidence="1" type="ORF">OWV82_001958</name>
</gene>
<evidence type="ECO:0000313" key="2">
    <source>
        <dbReference type="Proteomes" id="UP001164539"/>
    </source>
</evidence>
<reference evidence="1 2" key="1">
    <citation type="journal article" date="2023" name="Science">
        <title>Complex scaffold remodeling in plant triterpene biosynthesis.</title>
        <authorList>
            <person name="De La Pena R."/>
            <person name="Hodgson H."/>
            <person name="Liu J.C."/>
            <person name="Stephenson M.J."/>
            <person name="Martin A.C."/>
            <person name="Owen C."/>
            <person name="Harkess A."/>
            <person name="Leebens-Mack J."/>
            <person name="Jimenez L.E."/>
            <person name="Osbourn A."/>
            <person name="Sattely E.S."/>
        </authorList>
    </citation>
    <scope>NUCLEOTIDE SEQUENCE [LARGE SCALE GENOMIC DNA]</scope>
    <source>
        <strain evidence="2">cv. JPN11</strain>
        <tissue evidence="1">Leaf</tissue>
    </source>
</reference>
<dbReference type="EMBL" id="CM051394">
    <property type="protein sequence ID" value="KAJ4729130.1"/>
    <property type="molecule type" value="Genomic_DNA"/>
</dbReference>
<proteinExistence type="predicted"/>
<evidence type="ECO:0000313" key="1">
    <source>
        <dbReference type="EMBL" id="KAJ4729130.1"/>
    </source>
</evidence>
<organism evidence="1 2">
    <name type="scientific">Melia azedarach</name>
    <name type="common">Chinaberry tree</name>
    <dbReference type="NCBI Taxonomy" id="155640"/>
    <lineage>
        <taxon>Eukaryota</taxon>
        <taxon>Viridiplantae</taxon>
        <taxon>Streptophyta</taxon>
        <taxon>Embryophyta</taxon>
        <taxon>Tracheophyta</taxon>
        <taxon>Spermatophyta</taxon>
        <taxon>Magnoliopsida</taxon>
        <taxon>eudicotyledons</taxon>
        <taxon>Gunneridae</taxon>
        <taxon>Pentapetalae</taxon>
        <taxon>rosids</taxon>
        <taxon>malvids</taxon>
        <taxon>Sapindales</taxon>
        <taxon>Meliaceae</taxon>
        <taxon>Melia</taxon>
    </lineage>
</organism>
<protein>
    <submittedName>
        <fullName evidence="1">Alkylated DNA repair protein alkB-like 8</fullName>
    </submittedName>
</protein>
<comment type="caution">
    <text evidence="1">The sequence shown here is derived from an EMBL/GenBank/DDBJ whole genome shotgun (WGS) entry which is preliminary data.</text>
</comment>
<sequence>MGVPKFRRPKDPNGERSPNLFVANCGPAVGLSYEAIASVFSTFGKVKGVYAADESGARVIVSYSEETSAQAALNSLHSRPCPDLGNRSLHIRYSVLEPPTRQVNNSVTVSLAASELNIPGLYLVHDFISAKEEEELLAAVDSRPWKNLAKRRVQHYGYEFCYETRNVDTKQCLGKLPSFVSFILERISSFPNLDDSTSSSLDQLTVNEYPPGVGLSPHIDTHSAFEGLIFSLSLAGPCVMEFRRYLDGSWLPNSTASTDMKDENPDDCSNFLRRAIFIPPRSILLLSGEARYAWHHYIPHHKIDLVNDNVIRRASRRVSFTIRKVREGPCQCEFPQYCDSQR</sequence>
<name>A0ACC1YZC3_MELAZ</name>
<accession>A0ACC1YZC3</accession>
<keyword evidence="2" id="KW-1185">Reference proteome</keyword>
<dbReference type="Proteomes" id="UP001164539">
    <property type="component" value="Chromosome 1"/>
</dbReference>